<accession>D5SW59</accession>
<evidence type="ECO:0000313" key="1">
    <source>
        <dbReference type="EMBL" id="ADG67344.1"/>
    </source>
</evidence>
<dbReference type="Proteomes" id="UP000002220">
    <property type="component" value="Chromosome"/>
</dbReference>
<protein>
    <submittedName>
        <fullName evidence="1">Uncharacterized protein</fullName>
    </submittedName>
</protein>
<keyword evidence="2" id="KW-1185">Reference proteome</keyword>
<organism evidence="1 2">
    <name type="scientific">Planctopirus limnophila (strain ATCC 43296 / DSM 3776 / IFAM 1008 / Mu 290)</name>
    <name type="common">Planctomyces limnophilus</name>
    <dbReference type="NCBI Taxonomy" id="521674"/>
    <lineage>
        <taxon>Bacteria</taxon>
        <taxon>Pseudomonadati</taxon>
        <taxon>Planctomycetota</taxon>
        <taxon>Planctomycetia</taxon>
        <taxon>Planctomycetales</taxon>
        <taxon>Planctomycetaceae</taxon>
        <taxon>Planctopirus</taxon>
    </lineage>
</organism>
<dbReference type="KEGG" id="plm:Plim_1511"/>
<dbReference type="AlphaFoldDB" id="D5SW59"/>
<dbReference type="EMBL" id="CP001744">
    <property type="protein sequence ID" value="ADG67344.1"/>
    <property type="molecule type" value="Genomic_DNA"/>
</dbReference>
<gene>
    <name evidence="1" type="ordered locus">Plim_1511</name>
</gene>
<dbReference type="STRING" id="521674.Plim_1511"/>
<reference evidence="1 2" key="1">
    <citation type="journal article" date="2010" name="Stand. Genomic Sci.">
        <title>Complete genome sequence of Planctomyces limnophilus type strain (Mu 290).</title>
        <authorList>
            <person name="Labutti K."/>
            <person name="Sikorski J."/>
            <person name="Schneider S."/>
            <person name="Nolan M."/>
            <person name="Lucas S."/>
            <person name="Glavina Del Rio T."/>
            <person name="Tice H."/>
            <person name="Cheng J.F."/>
            <person name="Goodwin L."/>
            <person name="Pitluck S."/>
            <person name="Liolios K."/>
            <person name="Ivanova N."/>
            <person name="Mavromatis K."/>
            <person name="Mikhailova N."/>
            <person name="Pati A."/>
            <person name="Chen A."/>
            <person name="Palaniappan K."/>
            <person name="Land M."/>
            <person name="Hauser L."/>
            <person name="Chang Y.J."/>
            <person name="Jeffries C.D."/>
            <person name="Tindall B.J."/>
            <person name="Rohde M."/>
            <person name="Goker M."/>
            <person name="Woyke T."/>
            <person name="Bristow J."/>
            <person name="Eisen J.A."/>
            <person name="Markowitz V."/>
            <person name="Hugenholtz P."/>
            <person name="Kyrpides N.C."/>
            <person name="Klenk H.P."/>
            <person name="Lapidus A."/>
        </authorList>
    </citation>
    <scope>NUCLEOTIDE SEQUENCE [LARGE SCALE GENOMIC DNA]</scope>
    <source>
        <strain evidence="2">ATCC 43296 / DSM 3776 / IFAM 1008 / 290</strain>
    </source>
</reference>
<name>D5SW59_PLAL2</name>
<evidence type="ECO:0000313" key="2">
    <source>
        <dbReference type="Proteomes" id="UP000002220"/>
    </source>
</evidence>
<sequence length="82" mass="9214">MPIENVKLFRSADTAFLERFALGNIGKIFDVEIAVPSELDQSATCDLNEVTHTTGRHRFPDNIPVAMFTPLTLLNGSYYIRN</sequence>
<proteinExistence type="predicted"/>
<dbReference type="HOGENOM" id="CLU_2555354_0_0_0"/>